<evidence type="ECO:0000259" key="2">
    <source>
        <dbReference type="Pfam" id="PF01425"/>
    </source>
</evidence>
<dbReference type="InterPro" id="IPR020556">
    <property type="entry name" value="Amidase_CS"/>
</dbReference>
<accession>A0ABT1I105</accession>
<dbReference type="PROSITE" id="PS00571">
    <property type="entry name" value="AMIDASES"/>
    <property type="match status" value="1"/>
</dbReference>
<dbReference type="PANTHER" id="PTHR11895">
    <property type="entry name" value="TRANSAMIDASE"/>
    <property type="match status" value="1"/>
</dbReference>
<comment type="caution">
    <text evidence="3">The sequence shown here is derived from an EMBL/GenBank/DDBJ whole genome shotgun (WGS) entry which is preliminary data.</text>
</comment>
<name>A0ABT1I105_STRSD</name>
<keyword evidence="4" id="KW-1185">Reference proteome</keyword>
<evidence type="ECO:0000313" key="4">
    <source>
        <dbReference type="Proteomes" id="UP001205311"/>
    </source>
</evidence>
<feature type="domain" description="Amidase" evidence="2">
    <location>
        <begin position="27"/>
        <end position="450"/>
    </location>
</feature>
<reference evidence="3 4" key="1">
    <citation type="submission" date="2022-06" db="EMBL/GenBank/DDBJ databases">
        <title>Genomic Encyclopedia of Archaeal and Bacterial Type Strains, Phase II (KMG-II): from individual species to whole genera.</title>
        <authorList>
            <person name="Goeker M."/>
        </authorList>
    </citation>
    <scope>NUCLEOTIDE SEQUENCE [LARGE SCALE GENOMIC DNA]</scope>
    <source>
        <strain evidence="3 4">DSM 40477</strain>
    </source>
</reference>
<dbReference type="InterPro" id="IPR000120">
    <property type="entry name" value="Amidase"/>
</dbReference>
<dbReference type="Pfam" id="PF01425">
    <property type="entry name" value="Amidase"/>
    <property type="match status" value="1"/>
</dbReference>
<dbReference type="Proteomes" id="UP001205311">
    <property type="component" value="Unassembled WGS sequence"/>
</dbReference>
<organism evidence="3 4">
    <name type="scientific">Streptoalloteichus tenebrarius (strain ATCC 17920 / DSM 40477 / JCM 4838 / CBS 697.72 / NBRC 16177 / NCIMB 11028 / NRRL B-12390 / A12253. 1 / ISP 5477)</name>
    <name type="common">Streptomyces tenebrarius</name>
    <dbReference type="NCBI Taxonomy" id="1933"/>
    <lineage>
        <taxon>Bacteria</taxon>
        <taxon>Bacillati</taxon>
        <taxon>Actinomycetota</taxon>
        <taxon>Actinomycetes</taxon>
        <taxon>Pseudonocardiales</taxon>
        <taxon>Pseudonocardiaceae</taxon>
        <taxon>Streptoalloteichus</taxon>
    </lineage>
</organism>
<comment type="similarity">
    <text evidence="1">Belongs to the amidase family.</text>
</comment>
<dbReference type="NCBIfam" id="NF009119">
    <property type="entry name" value="PRK12470.1"/>
    <property type="match status" value="1"/>
</dbReference>
<dbReference type="PANTHER" id="PTHR11895:SF7">
    <property type="entry name" value="GLUTAMYL-TRNA(GLN) AMIDOTRANSFERASE SUBUNIT A, MITOCHONDRIAL"/>
    <property type="match status" value="1"/>
</dbReference>
<dbReference type="InterPro" id="IPR036928">
    <property type="entry name" value="AS_sf"/>
</dbReference>
<gene>
    <name evidence="3" type="ORF">LX15_005197</name>
</gene>
<sequence>MDLTDVCFAGPARHLELMRAGRLTSTDLVRAYLERIERFDRELNAYRVVLADSALAAAAEADRRRANGEDAPLLGVPLAVKDDVDLAGEVTTFGTQAVTTPSHADGELARRLRAAGAVFLGKTRMPELGMWPVTQSAFAGATRNPWSLAHSAGGSSGGSAAAVAAGLASAAIGSDGAGSIRIPSAVTGLFGMKPHNGRVPLHPHAAHWTGLTAAGPITRHVLDWALLADQLHGPLDDEPGTALPAPRTSFVDAASRAPGRLRIAVSLRGMAPLTRVDPRVRSALHDTARLLAELGHEVLPLDPDLLDPTGMVVFAPRYLRSLAESAEDVEHPRRLERRTRVAAALGRVVGPTRRRLLELGARATERANRVFERVDVLLTPTVPRPAFRVGELERHTTVPALVSASRYVAFLPMWNIAGNPAASVPAGFTDDGLPLAVQIVGRPHDECTLLSLAAQIESARPWAGQRPARYSAATEPVA</sequence>
<dbReference type="SUPFAM" id="SSF75304">
    <property type="entry name" value="Amidase signature (AS) enzymes"/>
    <property type="match status" value="1"/>
</dbReference>
<proteinExistence type="inferred from homology"/>
<dbReference type="Gene3D" id="3.90.1300.10">
    <property type="entry name" value="Amidase signature (AS) domain"/>
    <property type="match status" value="1"/>
</dbReference>
<dbReference type="RefSeq" id="WP_253672326.1">
    <property type="nucleotide sequence ID" value="NZ_JAMTCP010000042.1"/>
</dbReference>
<dbReference type="EMBL" id="JAMTCP010000042">
    <property type="protein sequence ID" value="MCP2261471.1"/>
    <property type="molecule type" value="Genomic_DNA"/>
</dbReference>
<evidence type="ECO:0000256" key="1">
    <source>
        <dbReference type="ARBA" id="ARBA00009199"/>
    </source>
</evidence>
<evidence type="ECO:0000313" key="3">
    <source>
        <dbReference type="EMBL" id="MCP2261471.1"/>
    </source>
</evidence>
<protein>
    <submittedName>
        <fullName evidence="3">Amidase</fullName>
    </submittedName>
</protein>
<dbReference type="InterPro" id="IPR023631">
    <property type="entry name" value="Amidase_dom"/>
</dbReference>